<dbReference type="PANTHER" id="PTHR48228:SF5">
    <property type="entry name" value="ALPHA-METHYLACYL-COA RACEMASE"/>
    <property type="match status" value="1"/>
</dbReference>
<dbReference type="GO" id="GO:0016740">
    <property type="term" value="F:transferase activity"/>
    <property type="evidence" value="ECO:0007669"/>
    <property type="project" value="UniProtKB-KW"/>
</dbReference>
<comment type="caution">
    <text evidence="2">The sequence shown here is derived from an EMBL/GenBank/DDBJ whole genome shotgun (WGS) entry which is preliminary data.</text>
</comment>
<name>A0A964T245_9HYPH</name>
<reference evidence="2" key="1">
    <citation type="submission" date="2019-03" db="EMBL/GenBank/DDBJ databases">
        <title>Afifella sp. nov., isolated from activated sludge.</title>
        <authorList>
            <person name="Li Q."/>
            <person name="Liu Y."/>
        </authorList>
    </citation>
    <scope>NUCLEOTIDE SEQUENCE</scope>
    <source>
        <strain evidence="2">L72</strain>
    </source>
</reference>
<dbReference type="PANTHER" id="PTHR48228">
    <property type="entry name" value="SUCCINYL-COA--D-CITRAMALATE COA-TRANSFERASE"/>
    <property type="match status" value="1"/>
</dbReference>
<dbReference type="AlphaFoldDB" id="A0A964T245"/>
<sequence length="787" mass="84153">MSNDLLQVISRDLLCDLKVVEVSHSIAGAYCGKVLADLGAEVTRFGPDTAAIVSAGTADALQEVLHGSKACEPLENVAGHPALAAANLVIIETGGTTIGYPELVNDFKAREGIASAATLIVITPAADIAGELPGCGLTSAAWGSMSWAIGERSRMPLTLPYDIADYLVGVNAAAAAALAAASPAKSGRDIEVSGRDVLAYIVGMLAPHHLAYGRPWSRSGRRPSMSGGVYPCGLFSCSDGYVVIYCRSNHEWRGILAAMGDPEWSREERFSDPRVVAREHADEADSHLLPWLARHSQDELMALALDRGFAVGPVKSLDEVLGDRQFAHRQAFEAISAGRAATAGSPVVAPRMPWLLKELDTSQKPHAAPVTRPPADCQPQEPSSYLGGLRVLDLSWVWSGPMVTSILVDFGAEVLKIEHPSHLDSVRLRGRPIINGKPIEGPEVEVSPWFNQLNHGKRSVTIDIKSPEGQEQIRRLAASCDVVVENMRPGVLDRLNIGYRDLAAANPGVIMLSMSMVGQTGPLSQMKGYAGIMSSMAGLESLVGYVSDGGEPDIVGMMMTALGDPNAAIHATTALLSAIVRQRRTGRGCWIDLSQIEAMLSVMPAPLLQHQVEGDVPILGNRHTLYAPHGHFPCKGQDSWTAICIRTDEQWRELVDKSGSGGLARFRDLDSAGRLRQVSEIESAVAEWTSGLPRDQLVNELLAIGVAAAPVNSFEDMTGSAWKAERAFTMNVKHPFLGTREVFIPPWRFDGRLSGVNIPAPILGADTAAVLDKMARDGGAVRQAVGH</sequence>
<dbReference type="InterPro" id="IPR044855">
    <property type="entry name" value="CoA-Trfase_III_dom3_sf"/>
</dbReference>
<dbReference type="Pfam" id="PF02515">
    <property type="entry name" value="CoA_transf_3"/>
    <property type="match status" value="3"/>
</dbReference>
<dbReference type="Gene3D" id="3.30.1540.10">
    <property type="entry name" value="formyl-coa transferase, domain 3"/>
    <property type="match status" value="2"/>
</dbReference>
<evidence type="ECO:0000256" key="1">
    <source>
        <dbReference type="SAM" id="MobiDB-lite"/>
    </source>
</evidence>
<keyword evidence="2" id="KW-0808">Transferase</keyword>
<evidence type="ECO:0000313" key="3">
    <source>
        <dbReference type="Proteomes" id="UP000773614"/>
    </source>
</evidence>
<dbReference type="RefSeq" id="WP_161139202.1">
    <property type="nucleotide sequence ID" value="NZ_SPKJ01000007.1"/>
</dbReference>
<dbReference type="InterPro" id="IPR023606">
    <property type="entry name" value="CoA-Trfase_III_dom_1_sf"/>
</dbReference>
<dbReference type="InterPro" id="IPR003673">
    <property type="entry name" value="CoA-Trfase_fam_III"/>
</dbReference>
<dbReference type="Proteomes" id="UP000773614">
    <property type="component" value="Unassembled WGS sequence"/>
</dbReference>
<dbReference type="Gene3D" id="3.40.50.10540">
    <property type="entry name" value="Crotonobetainyl-coa:carnitine coa-transferase, domain 1"/>
    <property type="match status" value="3"/>
</dbReference>
<dbReference type="InterPro" id="IPR050509">
    <property type="entry name" value="CoA-transferase_III"/>
</dbReference>
<dbReference type="OrthoDB" id="5720311at2"/>
<protein>
    <submittedName>
        <fullName evidence="2">CoA transferase</fullName>
    </submittedName>
</protein>
<feature type="region of interest" description="Disordered" evidence="1">
    <location>
        <begin position="362"/>
        <end position="381"/>
    </location>
</feature>
<keyword evidence="3" id="KW-1185">Reference proteome</keyword>
<dbReference type="SUPFAM" id="SSF89796">
    <property type="entry name" value="CoA-transferase family III (CaiB/BaiF)"/>
    <property type="match status" value="2"/>
</dbReference>
<organism evidence="2 3">
    <name type="scientific">Propylenella binzhouense</name>
    <dbReference type="NCBI Taxonomy" id="2555902"/>
    <lineage>
        <taxon>Bacteria</taxon>
        <taxon>Pseudomonadati</taxon>
        <taxon>Pseudomonadota</taxon>
        <taxon>Alphaproteobacteria</taxon>
        <taxon>Hyphomicrobiales</taxon>
        <taxon>Propylenellaceae</taxon>
        <taxon>Propylenella</taxon>
    </lineage>
</organism>
<evidence type="ECO:0000313" key="2">
    <source>
        <dbReference type="EMBL" id="MYZ46855.1"/>
    </source>
</evidence>
<proteinExistence type="predicted"/>
<dbReference type="EMBL" id="SPKJ01000007">
    <property type="protein sequence ID" value="MYZ46855.1"/>
    <property type="molecule type" value="Genomic_DNA"/>
</dbReference>
<gene>
    <name evidence="2" type="ORF">E4O86_03890</name>
</gene>
<accession>A0A964T245</accession>